<gene>
    <name evidence="1" type="ordered locus">Dalk_3092</name>
</gene>
<dbReference type="Proteomes" id="UP000000739">
    <property type="component" value="Chromosome"/>
</dbReference>
<reference evidence="1 2" key="1">
    <citation type="journal article" date="2012" name="Environ. Microbiol.">
        <title>The genome sequence of Desulfatibacillum alkenivorans AK-01: a blueprint for anaerobic alkane oxidation.</title>
        <authorList>
            <person name="Callaghan A.V."/>
            <person name="Morris B.E."/>
            <person name="Pereira I.A."/>
            <person name="McInerney M.J."/>
            <person name="Austin R.N."/>
            <person name="Groves J.T."/>
            <person name="Kukor J.J."/>
            <person name="Suflita J.M."/>
            <person name="Young L.Y."/>
            <person name="Zylstra G.J."/>
            <person name="Wawrik B."/>
        </authorList>
    </citation>
    <scope>NUCLEOTIDE SEQUENCE [LARGE SCALE GENOMIC DNA]</scope>
    <source>
        <strain evidence="1 2">AK-01</strain>
    </source>
</reference>
<dbReference type="RefSeq" id="WP_015947842.1">
    <property type="nucleotide sequence ID" value="NC_011768.1"/>
</dbReference>
<keyword evidence="2" id="KW-1185">Reference proteome</keyword>
<protein>
    <submittedName>
        <fullName evidence="1">Uncharacterized protein</fullName>
    </submittedName>
</protein>
<organism evidence="1 2">
    <name type="scientific">Desulfatibacillum aliphaticivorans</name>
    <dbReference type="NCBI Taxonomy" id="218208"/>
    <lineage>
        <taxon>Bacteria</taxon>
        <taxon>Pseudomonadati</taxon>
        <taxon>Thermodesulfobacteriota</taxon>
        <taxon>Desulfobacteria</taxon>
        <taxon>Desulfobacterales</taxon>
        <taxon>Desulfatibacillaceae</taxon>
        <taxon>Desulfatibacillum</taxon>
    </lineage>
</organism>
<evidence type="ECO:0000313" key="2">
    <source>
        <dbReference type="Proteomes" id="UP000000739"/>
    </source>
</evidence>
<name>B8FBM9_DESAL</name>
<dbReference type="KEGG" id="dal:Dalk_3092"/>
<accession>B8FBM9</accession>
<dbReference type="eggNOG" id="ENOG5030P5F">
    <property type="taxonomic scope" value="Bacteria"/>
</dbReference>
<dbReference type="AlphaFoldDB" id="B8FBM9"/>
<evidence type="ECO:0000313" key="1">
    <source>
        <dbReference type="EMBL" id="ACL04782.1"/>
    </source>
</evidence>
<dbReference type="EMBL" id="CP001322">
    <property type="protein sequence ID" value="ACL04782.1"/>
    <property type="molecule type" value="Genomic_DNA"/>
</dbReference>
<sequence length="179" mass="20403">MFCFYDVLAGGDDWDDFSLYVIMIFLGLLYIAPHAREVLSWFSPWVEVTLHSGRLSLGDDVKLTWQIHGDRNKIEAFAIVLGGLESVRQQGKKNSEEKSHLFFQKELVSRLGPALSSKGEILLNLPRETMHSLEAEVESFFVLNTKYSITWLLVVLCKGKGRPNPIREYPLKIHPIKGL</sequence>
<dbReference type="HOGENOM" id="CLU_1501161_0_0_7"/>
<proteinExistence type="predicted"/>